<gene>
    <name evidence="5" type="ORF">MM59RIKEN_32130</name>
</gene>
<organism evidence="5 6">
    <name type="scientific">Pusillibacter faecalis</name>
    <dbReference type="NCBI Taxonomy" id="2714358"/>
    <lineage>
        <taxon>Bacteria</taxon>
        <taxon>Bacillati</taxon>
        <taxon>Bacillota</taxon>
        <taxon>Clostridia</taxon>
        <taxon>Eubacteriales</taxon>
        <taxon>Oscillospiraceae</taxon>
        <taxon>Pusillibacter</taxon>
    </lineage>
</organism>
<keyword evidence="1" id="KW-0805">Transcription regulation</keyword>
<dbReference type="InterPro" id="IPR036388">
    <property type="entry name" value="WH-like_DNA-bd_sf"/>
</dbReference>
<dbReference type="Pfam" id="PF12802">
    <property type="entry name" value="MarR_2"/>
    <property type="match status" value="1"/>
</dbReference>
<dbReference type="SMART" id="SM00347">
    <property type="entry name" value="HTH_MARR"/>
    <property type="match status" value="1"/>
</dbReference>
<evidence type="ECO:0000259" key="4">
    <source>
        <dbReference type="SMART" id="SM00347"/>
    </source>
</evidence>
<accession>A0A830QQM8</accession>
<proteinExistence type="predicted"/>
<dbReference type="InterPro" id="IPR000835">
    <property type="entry name" value="HTH_MarR-typ"/>
</dbReference>
<keyword evidence="5" id="KW-0614">Plasmid</keyword>
<feature type="domain" description="HTH marR-type" evidence="4">
    <location>
        <begin position="25"/>
        <end position="125"/>
    </location>
</feature>
<dbReference type="PANTHER" id="PTHR42756:SF1">
    <property type="entry name" value="TRANSCRIPTIONAL REPRESSOR OF EMRAB OPERON"/>
    <property type="match status" value="1"/>
</dbReference>
<keyword evidence="3" id="KW-0804">Transcription</keyword>
<keyword evidence="6" id="KW-1185">Reference proteome</keyword>
<keyword evidence="2" id="KW-0238">DNA-binding</keyword>
<dbReference type="KEGG" id="pfaa:MM59RIKEN_32130"/>
<sequence>MSNNTRNYILTYNQLLKECDTIYHTAAVNSGLSDCAFWILYTVQDTEHIYTQSEICDNSSLPRQTVNSALKKLEKDGYLTLQRIEGKISKSIHLTKQGQAFVQKYIVPVMGAEERACELFSDEEKELFLKIFRTLVDRLNEEISNVIPEET</sequence>
<name>A0A830QQM8_9FIRM</name>
<dbReference type="InterPro" id="IPR036390">
    <property type="entry name" value="WH_DNA-bd_sf"/>
</dbReference>
<evidence type="ECO:0000313" key="5">
    <source>
        <dbReference type="EMBL" id="BCK85894.1"/>
    </source>
</evidence>
<evidence type="ECO:0000256" key="2">
    <source>
        <dbReference type="ARBA" id="ARBA00023125"/>
    </source>
</evidence>
<dbReference type="SUPFAM" id="SSF46785">
    <property type="entry name" value="Winged helix' DNA-binding domain"/>
    <property type="match status" value="1"/>
</dbReference>
<evidence type="ECO:0000313" key="6">
    <source>
        <dbReference type="Proteomes" id="UP000679848"/>
    </source>
</evidence>
<dbReference type="AlphaFoldDB" id="A0A830QQM8"/>
<dbReference type="EMBL" id="AP023421">
    <property type="protein sequence ID" value="BCK85894.1"/>
    <property type="molecule type" value="Genomic_DNA"/>
</dbReference>
<dbReference type="Proteomes" id="UP000679848">
    <property type="component" value="Plasmid pMM59_01"/>
</dbReference>
<dbReference type="RefSeq" id="WP_213543834.1">
    <property type="nucleotide sequence ID" value="NZ_AP023421.1"/>
</dbReference>
<dbReference type="Gene3D" id="1.10.10.10">
    <property type="entry name" value="Winged helix-like DNA-binding domain superfamily/Winged helix DNA-binding domain"/>
    <property type="match status" value="1"/>
</dbReference>
<dbReference type="PANTHER" id="PTHR42756">
    <property type="entry name" value="TRANSCRIPTIONAL REGULATOR, MARR"/>
    <property type="match status" value="1"/>
</dbReference>
<dbReference type="GO" id="GO:0003677">
    <property type="term" value="F:DNA binding"/>
    <property type="evidence" value="ECO:0007669"/>
    <property type="project" value="UniProtKB-KW"/>
</dbReference>
<evidence type="ECO:0000256" key="1">
    <source>
        <dbReference type="ARBA" id="ARBA00023015"/>
    </source>
</evidence>
<protein>
    <submittedName>
        <fullName evidence="5">MarR family transcriptional regulator</fullName>
    </submittedName>
</protein>
<reference evidence="5" key="1">
    <citation type="submission" date="2020-09" db="EMBL/GenBank/DDBJ databases">
        <title>New species isolated from human feces.</title>
        <authorList>
            <person name="Kitahara M."/>
            <person name="Shigeno Y."/>
            <person name="Shime M."/>
            <person name="Matsumoto Y."/>
            <person name="Nakamura S."/>
            <person name="Motooka D."/>
            <person name="Fukuoka S."/>
            <person name="Nishikawa H."/>
            <person name="Benno Y."/>
        </authorList>
    </citation>
    <scope>NUCLEOTIDE SEQUENCE</scope>
    <source>
        <strain evidence="5">MM59</strain>
        <plasmid evidence="5">pMM59_01</plasmid>
    </source>
</reference>
<evidence type="ECO:0000256" key="3">
    <source>
        <dbReference type="ARBA" id="ARBA00023163"/>
    </source>
</evidence>
<dbReference type="GO" id="GO:0003700">
    <property type="term" value="F:DNA-binding transcription factor activity"/>
    <property type="evidence" value="ECO:0007669"/>
    <property type="project" value="InterPro"/>
</dbReference>
<geneLocation type="plasmid" evidence="5 6">
    <name>pMM59_01</name>
</geneLocation>